<comment type="caution">
    <text evidence="3">The sequence shown here is derived from an EMBL/GenBank/DDBJ whole genome shotgun (WGS) entry which is preliminary data.</text>
</comment>
<sequence length="257" mass="28070">MIPIPRFCLEIFLLHETNISSHCQEIKEIKKKNKDKKTIHKAKFGAIDNYSHPSYCIIHPLEDPSTPPSSPYGENQLPDHLRCMCRWQPPPQPQEAEAIQGSENEKLGLMGLGDTSAKSKTRIWLGSYSTPGGRRSGLRRHLLCLKGSSASLNFPLSSPHLPPCALSSPKTIQRIAAAAAAASPPPDSPSSASSSVAIENPAAVTSPTSATEELTEFRAFLSPTCFLDLMANPFDVFVAPWTEETNETGDLKLWSFC</sequence>
<dbReference type="Proteomes" id="UP000636800">
    <property type="component" value="Chromosome 5"/>
</dbReference>
<dbReference type="InterPro" id="IPR051032">
    <property type="entry name" value="AP2/ERF_TF_ERF_subfamily"/>
</dbReference>
<dbReference type="EMBL" id="JADCNL010000005">
    <property type="protein sequence ID" value="KAG0480316.1"/>
    <property type="molecule type" value="Genomic_DNA"/>
</dbReference>
<dbReference type="AlphaFoldDB" id="A0A835R021"/>
<gene>
    <name evidence="3" type="ORF">HPP92_011174</name>
</gene>
<organism evidence="3 4">
    <name type="scientific">Vanilla planifolia</name>
    <name type="common">Vanilla</name>
    <dbReference type="NCBI Taxonomy" id="51239"/>
    <lineage>
        <taxon>Eukaryota</taxon>
        <taxon>Viridiplantae</taxon>
        <taxon>Streptophyta</taxon>
        <taxon>Embryophyta</taxon>
        <taxon>Tracheophyta</taxon>
        <taxon>Spermatophyta</taxon>
        <taxon>Magnoliopsida</taxon>
        <taxon>Liliopsida</taxon>
        <taxon>Asparagales</taxon>
        <taxon>Orchidaceae</taxon>
        <taxon>Vanilloideae</taxon>
        <taxon>Vanilleae</taxon>
        <taxon>Vanilla</taxon>
    </lineage>
</organism>
<proteinExistence type="inferred from homology"/>
<dbReference type="OrthoDB" id="20368at2759"/>
<name>A0A835R021_VANPL</name>
<dbReference type="PANTHER" id="PTHR31985">
    <property type="entry name" value="ETHYLENE-RESPONSIVE TRANSCRIPTION FACTOR ERF042-RELATED"/>
    <property type="match status" value="1"/>
</dbReference>
<comment type="similarity">
    <text evidence="1">Belongs to the AP2/ERF transcription factor family. ERF subfamily.</text>
</comment>
<feature type="region of interest" description="Disordered" evidence="2">
    <location>
        <begin position="178"/>
        <end position="209"/>
    </location>
</feature>
<protein>
    <submittedName>
        <fullName evidence="3">Uncharacterized protein</fullName>
    </submittedName>
</protein>
<evidence type="ECO:0000256" key="2">
    <source>
        <dbReference type="SAM" id="MobiDB-lite"/>
    </source>
</evidence>
<reference evidence="3 4" key="1">
    <citation type="journal article" date="2020" name="Nat. Food">
        <title>A phased Vanilla planifolia genome enables genetic improvement of flavour and production.</title>
        <authorList>
            <person name="Hasing T."/>
            <person name="Tang H."/>
            <person name="Brym M."/>
            <person name="Khazi F."/>
            <person name="Huang T."/>
            <person name="Chambers A.H."/>
        </authorList>
    </citation>
    <scope>NUCLEOTIDE SEQUENCE [LARGE SCALE GENOMIC DNA]</scope>
    <source>
        <tissue evidence="3">Leaf</tissue>
    </source>
</reference>
<dbReference type="PANTHER" id="PTHR31985:SF231">
    <property type="entry name" value="ETHYLENE-RESPONSIVE TRANSCRIPTION FACTOR ERF014"/>
    <property type="match status" value="1"/>
</dbReference>
<evidence type="ECO:0000313" key="4">
    <source>
        <dbReference type="Proteomes" id="UP000636800"/>
    </source>
</evidence>
<accession>A0A835R021</accession>
<evidence type="ECO:0000256" key="1">
    <source>
        <dbReference type="ARBA" id="ARBA00024343"/>
    </source>
</evidence>
<evidence type="ECO:0000313" key="3">
    <source>
        <dbReference type="EMBL" id="KAG0480316.1"/>
    </source>
</evidence>
<keyword evidence="4" id="KW-1185">Reference proteome</keyword>